<keyword evidence="1" id="KW-1133">Transmembrane helix</keyword>
<name>E8X1T6_GRATM</name>
<evidence type="ECO:0000313" key="2">
    <source>
        <dbReference type="EMBL" id="ADW68005.1"/>
    </source>
</evidence>
<keyword evidence="3" id="KW-1185">Reference proteome</keyword>
<protein>
    <submittedName>
        <fullName evidence="2">Methyl-accepting chemotaxis sensory transducer</fullName>
    </submittedName>
</protein>
<gene>
    <name evidence="2" type="ordered locus">AciX9_0938</name>
</gene>
<dbReference type="PaxDb" id="1198114-AciX9_0938"/>
<evidence type="ECO:0000313" key="3">
    <source>
        <dbReference type="Proteomes" id="UP000000343"/>
    </source>
</evidence>
<organism evidence="3">
    <name type="scientific">Granulicella tundricola (strain ATCC BAA-1859 / DSM 23138 / MP5ACTX9)</name>
    <dbReference type="NCBI Taxonomy" id="1198114"/>
    <lineage>
        <taxon>Bacteria</taxon>
        <taxon>Pseudomonadati</taxon>
        <taxon>Acidobacteriota</taxon>
        <taxon>Terriglobia</taxon>
        <taxon>Terriglobales</taxon>
        <taxon>Acidobacteriaceae</taxon>
        <taxon>Granulicella</taxon>
    </lineage>
</organism>
<sequence>MDGMPVLYFLADTFINVFGITQPTEKTRKQAAFFILGLGVLVLIAVSIAGYLIHLSMIK</sequence>
<evidence type="ECO:0000256" key="1">
    <source>
        <dbReference type="SAM" id="Phobius"/>
    </source>
</evidence>
<keyword evidence="1" id="KW-0812">Transmembrane</keyword>
<accession>E8X1T6</accession>
<dbReference type="KEGG" id="acm:AciX9_0938"/>
<dbReference type="Proteomes" id="UP000000343">
    <property type="component" value="Chromosome"/>
</dbReference>
<feature type="transmembrane region" description="Helical" evidence="1">
    <location>
        <begin position="31"/>
        <end position="53"/>
    </location>
</feature>
<dbReference type="AlphaFoldDB" id="E8X1T6"/>
<proteinExistence type="predicted"/>
<reference evidence="3" key="1">
    <citation type="submission" date="2011-01" db="EMBL/GenBank/DDBJ databases">
        <title>Complete sequence of chromosome of Acidobacterium sp. MP5ACTX9.</title>
        <authorList>
            <consortium name="US DOE Joint Genome Institute"/>
            <person name="Lucas S."/>
            <person name="Copeland A."/>
            <person name="Lapidus A."/>
            <person name="Cheng J.-F."/>
            <person name="Goodwin L."/>
            <person name="Pitluck S."/>
            <person name="Teshima H."/>
            <person name="Detter J.C."/>
            <person name="Han C."/>
            <person name="Tapia R."/>
            <person name="Land M."/>
            <person name="Hauser L."/>
            <person name="Kyrpides N."/>
            <person name="Ivanova N."/>
            <person name="Ovchinnikova G."/>
            <person name="Pagani I."/>
            <person name="Rawat S.R."/>
            <person name="Mannisto M."/>
            <person name="Haggblom M.M."/>
            <person name="Woyke T."/>
        </authorList>
    </citation>
    <scope>NUCLEOTIDE SEQUENCE [LARGE SCALE GENOMIC DNA]</scope>
    <source>
        <strain evidence="3">MP5ACTX9</strain>
    </source>
</reference>
<keyword evidence="1" id="KW-0472">Membrane</keyword>
<dbReference type="HOGENOM" id="CLU_212076_0_0_0"/>
<dbReference type="STRING" id="1198114.AciX9_0938"/>
<dbReference type="EMBL" id="CP002480">
    <property type="protein sequence ID" value="ADW68005.1"/>
    <property type="molecule type" value="Genomic_DNA"/>
</dbReference>